<protein>
    <submittedName>
        <fullName evidence="1">FUSC family protein</fullName>
    </submittedName>
</protein>
<gene>
    <name evidence="1" type="ORF">FSC10_04110</name>
</gene>
<name>A0A2S1FAR6_9GAMM</name>
<accession>A0A2S1FAR6</accession>
<reference evidence="1 2" key="1">
    <citation type="submission" date="2019-09" db="EMBL/GenBank/DDBJ databases">
        <title>Non-baumannii Acinetobacter spp. carrying blaNDM-1 isolated in China.</title>
        <authorList>
            <person name="Cui C."/>
            <person name="Chen C."/>
            <person name="Sun J."/>
            <person name="Liu Y."/>
        </authorList>
    </citation>
    <scope>NUCLEOTIDE SEQUENCE [LARGE SCALE GENOMIC DNA]</scope>
    <source>
        <strain evidence="1 2">HZE23-1</strain>
    </source>
</reference>
<dbReference type="AlphaFoldDB" id="A0A2S1FAR6"/>
<dbReference type="EMBL" id="CP044463">
    <property type="protein sequence ID" value="QIC66594.1"/>
    <property type="molecule type" value="Genomic_DNA"/>
</dbReference>
<dbReference type="GeneID" id="58162465"/>
<sequence length="92" mass="10629">MAKSYAKYEDNIVQFQRKDQVKVQRTVEVMDQLEHESHLFIVVLGTVIGAILALFIGYHINTGIVQFLLLSILPVFSAYLLRRVYIYTLTHS</sequence>
<organism evidence="1 2">
    <name type="scientific">Acinetobacter schindleri</name>
    <dbReference type="NCBI Taxonomy" id="108981"/>
    <lineage>
        <taxon>Bacteria</taxon>
        <taxon>Pseudomonadati</taxon>
        <taxon>Pseudomonadota</taxon>
        <taxon>Gammaproteobacteria</taxon>
        <taxon>Moraxellales</taxon>
        <taxon>Moraxellaceae</taxon>
        <taxon>Acinetobacter</taxon>
    </lineage>
</organism>
<dbReference type="RefSeq" id="WP_004814898.1">
    <property type="nucleotide sequence ID" value="NZ_BCMD01000008.1"/>
</dbReference>
<evidence type="ECO:0000313" key="1">
    <source>
        <dbReference type="EMBL" id="QIC66594.1"/>
    </source>
</evidence>
<evidence type="ECO:0000313" key="2">
    <source>
        <dbReference type="Proteomes" id="UP000503505"/>
    </source>
</evidence>
<proteinExistence type="predicted"/>
<dbReference type="Proteomes" id="UP000503505">
    <property type="component" value="Chromosome"/>
</dbReference>